<dbReference type="InterPro" id="IPR029058">
    <property type="entry name" value="AB_hydrolase_fold"/>
</dbReference>
<gene>
    <name evidence="2" type="ORF">FB45DRAFT_1032289</name>
</gene>
<protein>
    <submittedName>
        <fullName evidence="2">Alpha/Beta hydrolase protein</fullName>
    </submittedName>
</protein>
<dbReference type="SUPFAM" id="SSF53474">
    <property type="entry name" value="alpha/beta-Hydrolases"/>
    <property type="match status" value="1"/>
</dbReference>
<accession>A0AAD7BH32</accession>
<keyword evidence="3" id="KW-1185">Reference proteome</keyword>
<dbReference type="GO" id="GO:0016787">
    <property type="term" value="F:hydrolase activity"/>
    <property type="evidence" value="ECO:0007669"/>
    <property type="project" value="UniProtKB-KW"/>
</dbReference>
<dbReference type="Proteomes" id="UP001221142">
    <property type="component" value="Unassembled WGS sequence"/>
</dbReference>
<reference evidence="2" key="1">
    <citation type="submission" date="2023-03" db="EMBL/GenBank/DDBJ databases">
        <title>Massive genome expansion in bonnet fungi (Mycena s.s.) driven by repeated elements and novel gene families across ecological guilds.</title>
        <authorList>
            <consortium name="Lawrence Berkeley National Laboratory"/>
            <person name="Harder C.B."/>
            <person name="Miyauchi S."/>
            <person name="Viragh M."/>
            <person name="Kuo A."/>
            <person name="Thoen E."/>
            <person name="Andreopoulos B."/>
            <person name="Lu D."/>
            <person name="Skrede I."/>
            <person name="Drula E."/>
            <person name="Henrissat B."/>
            <person name="Morin E."/>
            <person name="Kohler A."/>
            <person name="Barry K."/>
            <person name="LaButti K."/>
            <person name="Morin E."/>
            <person name="Salamov A."/>
            <person name="Lipzen A."/>
            <person name="Mereny Z."/>
            <person name="Hegedus B."/>
            <person name="Baldrian P."/>
            <person name="Stursova M."/>
            <person name="Weitz H."/>
            <person name="Taylor A."/>
            <person name="Grigoriev I.V."/>
            <person name="Nagy L.G."/>
            <person name="Martin F."/>
            <person name="Kauserud H."/>
        </authorList>
    </citation>
    <scope>NUCLEOTIDE SEQUENCE</scope>
    <source>
        <strain evidence="2">9284</strain>
    </source>
</reference>
<feature type="domain" description="Alpha/beta hydrolase fold-3" evidence="1">
    <location>
        <begin position="89"/>
        <end position="284"/>
    </location>
</feature>
<dbReference type="Gene3D" id="3.40.50.1820">
    <property type="entry name" value="alpha/beta hydrolase"/>
    <property type="match status" value="1"/>
</dbReference>
<evidence type="ECO:0000313" key="2">
    <source>
        <dbReference type="EMBL" id="KAJ7621022.1"/>
    </source>
</evidence>
<sequence>MAQVQVKTEVLPPARRHKRSFHYIRLLIATQIFRFTLRLKMWIHPFPSFNNPNVTREKGIVPSRDAGRNIRIHAYRPTSCPAYEALPVLVNFHGSGFIIPMLGQDEEWCTRVAEEARMLVIDADYRKAPEYPFPHGAEDAEDVVRHVLNHVPHTTLSISGMSAGGNIAFGAAAFFGPERVRSIVSFYPSTDAATDVATVTQDPFIPPSVMRHMMACYILPGTPLDDPRVSPGLSRLEDLPKHIWVAAGANDPLHVGASAFMARLQREGHPDAVFVSVAGAAHGFDRRHGGVGPGVTPAGREIRDEAVAFLKKNSKGPRVA</sequence>
<dbReference type="Pfam" id="PF07859">
    <property type="entry name" value="Abhydrolase_3"/>
    <property type="match status" value="1"/>
</dbReference>
<evidence type="ECO:0000313" key="3">
    <source>
        <dbReference type="Proteomes" id="UP001221142"/>
    </source>
</evidence>
<keyword evidence="2" id="KW-0378">Hydrolase</keyword>
<dbReference type="AlphaFoldDB" id="A0AAD7BH32"/>
<organism evidence="2 3">
    <name type="scientific">Roridomyces roridus</name>
    <dbReference type="NCBI Taxonomy" id="1738132"/>
    <lineage>
        <taxon>Eukaryota</taxon>
        <taxon>Fungi</taxon>
        <taxon>Dikarya</taxon>
        <taxon>Basidiomycota</taxon>
        <taxon>Agaricomycotina</taxon>
        <taxon>Agaricomycetes</taxon>
        <taxon>Agaricomycetidae</taxon>
        <taxon>Agaricales</taxon>
        <taxon>Marasmiineae</taxon>
        <taxon>Mycenaceae</taxon>
        <taxon>Roridomyces</taxon>
    </lineage>
</organism>
<evidence type="ECO:0000259" key="1">
    <source>
        <dbReference type="Pfam" id="PF07859"/>
    </source>
</evidence>
<dbReference type="EMBL" id="JARKIF010000016">
    <property type="protein sequence ID" value="KAJ7621022.1"/>
    <property type="molecule type" value="Genomic_DNA"/>
</dbReference>
<comment type="caution">
    <text evidence="2">The sequence shown here is derived from an EMBL/GenBank/DDBJ whole genome shotgun (WGS) entry which is preliminary data.</text>
</comment>
<name>A0AAD7BH32_9AGAR</name>
<dbReference type="InterPro" id="IPR013094">
    <property type="entry name" value="AB_hydrolase_3"/>
</dbReference>
<proteinExistence type="predicted"/>
<dbReference type="PANTHER" id="PTHR23024:SF242">
    <property type="entry name" value="ALPHA_BETA HYDROLASE FOLD-3 DOMAIN-CONTAINING PROTEIN-RELATED"/>
    <property type="match status" value="1"/>
</dbReference>
<dbReference type="PANTHER" id="PTHR23024">
    <property type="entry name" value="ARYLACETAMIDE DEACETYLASE"/>
    <property type="match status" value="1"/>
</dbReference>
<dbReference type="InterPro" id="IPR050466">
    <property type="entry name" value="Carboxylest/Gibb_receptor"/>
</dbReference>